<name>S0PFT4_9ENTE</name>
<dbReference type="OrthoDB" id="9813465at2"/>
<dbReference type="PANTHER" id="PTHR35339:SF4">
    <property type="entry name" value="LINALOOL DEHYDRATASE_ISOMERASE DOMAIN-CONTAINING PROTEIN"/>
    <property type="match status" value="1"/>
</dbReference>
<dbReference type="eggNOG" id="COG4289">
    <property type="taxonomic scope" value="Bacteria"/>
</dbReference>
<reference evidence="3 4" key="1">
    <citation type="submission" date="2013-03" db="EMBL/GenBank/DDBJ databases">
        <title>The Genome Sequence of Enterococcus sulfureus ATCC_49903 (PacBio/Illumina hybrid assembly).</title>
        <authorList>
            <consortium name="The Broad Institute Genomics Platform"/>
            <consortium name="The Broad Institute Genome Sequencing Center for Infectious Disease"/>
            <person name="Earl A."/>
            <person name="Russ C."/>
            <person name="Gilmore M."/>
            <person name="Surin D."/>
            <person name="Walker B."/>
            <person name="Young S."/>
            <person name="Zeng Q."/>
            <person name="Gargeya S."/>
            <person name="Fitzgerald M."/>
            <person name="Haas B."/>
            <person name="Abouelleil A."/>
            <person name="Allen A.W."/>
            <person name="Alvarado L."/>
            <person name="Arachchi H.M."/>
            <person name="Berlin A.M."/>
            <person name="Chapman S.B."/>
            <person name="Gainer-Dewar J."/>
            <person name="Goldberg J."/>
            <person name="Griggs A."/>
            <person name="Gujja S."/>
            <person name="Hansen M."/>
            <person name="Howarth C."/>
            <person name="Imamovic A."/>
            <person name="Ireland A."/>
            <person name="Larimer J."/>
            <person name="McCowan C."/>
            <person name="Murphy C."/>
            <person name="Pearson M."/>
            <person name="Poon T.W."/>
            <person name="Priest M."/>
            <person name="Roberts A."/>
            <person name="Saif S."/>
            <person name="Shea T."/>
            <person name="Sisk P."/>
            <person name="Sykes S."/>
            <person name="Wortman J."/>
            <person name="Nusbaum C."/>
            <person name="Birren B."/>
        </authorList>
    </citation>
    <scope>NUCLEOTIDE SEQUENCE [LARGE SCALE GENOMIC DNA]</scope>
    <source>
        <strain evidence="3 4">ATCC 49903</strain>
    </source>
</reference>
<feature type="domain" description="DUF2264" evidence="2">
    <location>
        <begin position="388"/>
        <end position="556"/>
    </location>
</feature>
<dbReference type="PATRIC" id="fig|1140003.3.peg.576"/>
<dbReference type="InterPro" id="IPR016624">
    <property type="entry name" value="UCP014753"/>
</dbReference>
<gene>
    <name evidence="3" type="ORF">I573_00574</name>
</gene>
<evidence type="ECO:0000313" key="4">
    <source>
        <dbReference type="Proteomes" id="UP000015961"/>
    </source>
</evidence>
<dbReference type="RefSeq" id="WP_016185072.1">
    <property type="nucleotide sequence ID" value="NZ_ASWO01000001.1"/>
</dbReference>
<sequence>MIQAYLDPKAFQDVLERLMEPLRYQIENEDYLGIHLGESGAVYDTRRADMEALIRPLWGLAPYWTTKPDPVLQQTYIKKIVQGTTPDSADYWGEIKDYDQYIVEMPAICLFLVLHQTLWQQETSAIEREQVFCWLEQALSKRIPRNNWTFFKVLIRMTQYRYGRELDRAALQHDLELIDTMYCGNGWYFDGKESQKDYYIAFAFHFYGLLYAKFMAHEDPTHAACFIERATKFAQSYRYYFDAEGVAIPFGRSLTYRFAQGCFFSALIFLKLEAIPWGEMKWILSKHLNSWMEAPIFTLDKRLSIGYCYENLVMAEGYNAPGSPYWSFKFFLLLATSPEHPFWEATPIKPIKEMYHLIKEGNMLVTTTADQSHVLGYPAGLSLVGQAHAADKYSKFVYSTKFGFSVAKAAETYSQGAFDNTLAIAYEDTYFRSKHEVSYYEMTASSVQYTWQPYPEVEVNTTIYPLDQWHVRVHEIVTTRTITVKDGGFSVPLENAEDHPIDCKGRKVVSGDLHSSILGIEGYHAADSVRPEPNTSLYANRTIFPYVTATLAPGTHRLISLVGGEYIKEESS</sequence>
<dbReference type="Proteomes" id="UP000015961">
    <property type="component" value="Unassembled WGS sequence"/>
</dbReference>
<evidence type="ECO:0000313" key="3">
    <source>
        <dbReference type="EMBL" id="EOT87518.1"/>
    </source>
</evidence>
<dbReference type="EMBL" id="ASWO01000001">
    <property type="protein sequence ID" value="EOT87518.1"/>
    <property type="molecule type" value="Genomic_DNA"/>
</dbReference>
<dbReference type="STRING" id="1140003.OMY_00581"/>
<organism evidence="3 4">
    <name type="scientific">Enterococcus sulfureus ATCC 49903</name>
    <dbReference type="NCBI Taxonomy" id="1140003"/>
    <lineage>
        <taxon>Bacteria</taxon>
        <taxon>Bacillati</taxon>
        <taxon>Bacillota</taxon>
        <taxon>Bacilli</taxon>
        <taxon>Lactobacillales</taxon>
        <taxon>Enterococcaceae</taxon>
        <taxon>Enterococcus</taxon>
    </lineage>
</organism>
<proteinExistence type="predicted"/>
<evidence type="ECO:0008006" key="5">
    <source>
        <dbReference type="Google" id="ProtNLM"/>
    </source>
</evidence>
<dbReference type="Pfam" id="PF20938">
    <property type="entry name" value="DUF2264_C"/>
    <property type="match status" value="1"/>
</dbReference>
<dbReference type="PIRSF" id="PIRSF014753">
    <property type="entry name" value="UCP014753"/>
    <property type="match status" value="1"/>
</dbReference>
<comment type="caution">
    <text evidence="3">The sequence shown here is derived from an EMBL/GenBank/DDBJ whole genome shotgun (WGS) entry which is preliminary data.</text>
</comment>
<keyword evidence="4" id="KW-1185">Reference proteome</keyword>
<evidence type="ECO:0000259" key="2">
    <source>
        <dbReference type="Pfam" id="PF20938"/>
    </source>
</evidence>
<accession>S0PFT4</accession>
<feature type="domain" description="DUF2264" evidence="1">
    <location>
        <begin position="10"/>
        <end position="346"/>
    </location>
</feature>
<dbReference type="AlphaFoldDB" id="S0PFT4"/>
<dbReference type="Pfam" id="PF10022">
    <property type="entry name" value="DUF2264"/>
    <property type="match status" value="1"/>
</dbReference>
<evidence type="ECO:0000259" key="1">
    <source>
        <dbReference type="Pfam" id="PF10022"/>
    </source>
</evidence>
<protein>
    <recommendedName>
        <fullName evidence="5">DUF2264 domain-containing protein</fullName>
    </recommendedName>
</protein>
<dbReference type="InterPro" id="IPR049349">
    <property type="entry name" value="DUF2264_N"/>
</dbReference>
<dbReference type="InterPro" id="IPR049237">
    <property type="entry name" value="DUF2264_C"/>
</dbReference>
<dbReference type="PANTHER" id="PTHR35339">
    <property type="entry name" value="LINALOOL DEHYDRATASE_ISOMERASE DOMAIN-CONTAINING PROTEIN"/>
    <property type="match status" value="1"/>
</dbReference>